<dbReference type="NCBIfam" id="TIGR00254">
    <property type="entry name" value="GGDEF"/>
    <property type="match status" value="1"/>
</dbReference>
<dbReference type="InterPro" id="IPR003660">
    <property type="entry name" value="HAMP_dom"/>
</dbReference>
<dbReference type="GO" id="GO:0007165">
    <property type="term" value="P:signal transduction"/>
    <property type="evidence" value="ECO:0007669"/>
    <property type="project" value="InterPro"/>
</dbReference>
<dbReference type="InterPro" id="IPR000160">
    <property type="entry name" value="GGDEF_dom"/>
</dbReference>
<keyword evidence="3" id="KW-0472">Membrane</keyword>
<dbReference type="GO" id="GO:0052621">
    <property type="term" value="F:diguanylate cyclase activity"/>
    <property type="evidence" value="ECO:0007669"/>
    <property type="project" value="UniProtKB-EC"/>
</dbReference>
<dbReference type="EMBL" id="MKIP01000059">
    <property type="protein sequence ID" value="OLP57843.1"/>
    <property type="molecule type" value="Genomic_DNA"/>
</dbReference>
<dbReference type="Pfam" id="PF00990">
    <property type="entry name" value="GGDEF"/>
    <property type="match status" value="1"/>
</dbReference>
<feature type="domain" description="HAMP" evidence="4">
    <location>
        <begin position="185"/>
        <end position="240"/>
    </location>
</feature>
<evidence type="ECO:0000256" key="3">
    <source>
        <dbReference type="SAM" id="Phobius"/>
    </source>
</evidence>
<feature type="transmembrane region" description="Helical" evidence="3">
    <location>
        <begin position="160"/>
        <end position="183"/>
    </location>
</feature>
<dbReference type="PROSITE" id="PS50885">
    <property type="entry name" value="HAMP"/>
    <property type="match status" value="1"/>
</dbReference>
<dbReference type="SMART" id="SM00267">
    <property type="entry name" value="GGDEF"/>
    <property type="match status" value="1"/>
</dbReference>
<feature type="transmembrane region" description="Helical" evidence="3">
    <location>
        <begin position="6"/>
        <end position="27"/>
    </location>
</feature>
<gene>
    <name evidence="6" type="ORF">BJF93_13410</name>
</gene>
<organism evidence="6 7">
    <name type="scientific">Xaviernesmea oryzae</name>
    <dbReference type="NCBI Taxonomy" id="464029"/>
    <lineage>
        <taxon>Bacteria</taxon>
        <taxon>Pseudomonadati</taxon>
        <taxon>Pseudomonadota</taxon>
        <taxon>Alphaproteobacteria</taxon>
        <taxon>Hyphomicrobiales</taxon>
        <taxon>Rhizobiaceae</taxon>
        <taxon>Rhizobium/Agrobacterium group</taxon>
        <taxon>Xaviernesmea</taxon>
    </lineage>
</organism>
<dbReference type="InterPro" id="IPR050469">
    <property type="entry name" value="Diguanylate_Cyclase"/>
</dbReference>
<dbReference type="FunFam" id="3.30.70.270:FF:000001">
    <property type="entry name" value="Diguanylate cyclase domain protein"/>
    <property type="match status" value="1"/>
</dbReference>
<dbReference type="AlphaFoldDB" id="A0A1Q9AQY0"/>
<dbReference type="RefSeq" id="WP_075629748.1">
    <property type="nucleotide sequence ID" value="NZ_FOAM01000007.1"/>
</dbReference>
<evidence type="ECO:0000259" key="4">
    <source>
        <dbReference type="PROSITE" id="PS50885"/>
    </source>
</evidence>
<evidence type="ECO:0000256" key="2">
    <source>
        <dbReference type="ARBA" id="ARBA00034247"/>
    </source>
</evidence>
<dbReference type="InterPro" id="IPR043128">
    <property type="entry name" value="Rev_trsase/Diguanyl_cyclase"/>
</dbReference>
<protein>
    <recommendedName>
        <fullName evidence="1">diguanylate cyclase</fullName>
        <ecNumber evidence="1">2.7.7.65</ecNumber>
    </recommendedName>
</protein>
<comment type="catalytic activity">
    <reaction evidence="2">
        <text>2 GTP = 3',3'-c-di-GMP + 2 diphosphate</text>
        <dbReference type="Rhea" id="RHEA:24898"/>
        <dbReference type="ChEBI" id="CHEBI:33019"/>
        <dbReference type="ChEBI" id="CHEBI:37565"/>
        <dbReference type="ChEBI" id="CHEBI:58805"/>
        <dbReference type="EC" id="2.7.7.65"/>
    </reaction>
</comment>
<dbReference type="CDD" id="cd01949">
    <property type="entry name" value="GGDEF"/>
    <property type="match status" value="1"/>
</dbReference>
<dbReference type="EC" id="2.7.7.65" evidence="1"/>
<feature type="domain" description="GGDEF" evidence="5">
    <location>
        <begin position="301"/>
        <end position="429"/>
    </location>
</feature>
<reference evidence="6 7" key="1">
    <citation type="submission" date="2016-09" db="EMBL/GenBank/DDBJ databases">
        <title>Rhizobium sp. nov., a novel species isolated from the rice rhizosphere.</title>
        <authorList>
            <person name="Zhao J."/>
            <person name="Zhang X."/>
        </authorList>
    </citation>
    <scope>NUCLEOTIDE SEQUENCE [LARGE SCALE GENOMIC DNA]</scope>
    <source>
        <strain evidence="6 7">1.7048</strain>
    </source>
</reference>
<evidence type="ECO:0000313" key="7">
    <source>
        <dbReference type="Proteomes" id="UP000186364"/>
    </source>
</evidence>
<keyword evidence="7" id="KW-1185">Reference proteome</keyword>
<accession>A0A1Q9AQY0</accession>
<keyword evidence="3" id="KW-0812">Transmembrane</keyword>
<dbReference type="PANTHER" id="PTHR45138">
    <property type="entry name" value="REGULATORY COMPONENTS OF SENSORY TRANSDUCTION SYSTEM"/>
    <property type="match status" value="1"/>
</dbReference>
<dbReference type="PROSITE" id="PS50887">
    <property type="entry name" value="GGDEF"/>
    <property type="match status" value="1"/>
</dbReference>
<sequence>MAPRLIWTILAGYFVVAVLLTGVQLVYEYRMVTQKLAEDVGNLGRTFSPGLTDALWRFNTDALKGILAGMEQITIVTGVEVKDDRDLRMGAVGRIAGETGESWNVGRDGTLSPSTNPWFGAPFSRRFPLVYVDENGGRHPVGSFTVYSDRALIVDHLKRTVAIILVNSLVKILILGVMFAYVIRRMVGRPLAQIDAFVRDIDADKLAGKPLVLTAGGQTELHALAATLNKTVERLRGAFAENDVLIESMREMNSTLLTKVSERTQELKRLAETDLLTGLANRRRLDEALDREIAKARREGTALSVILGDIDHFKAINDRHGHKLGDAVLVAFAEILRQDLRPRDTLGRWGGEEFMLICPATELEAARDIAETIRLRIAQTPLPVVGCRTCSFGTAMLAPQESADELVGRADAALYRSKHLGRNRVAISA</sequence>
<dbReference type="SUPFAM" id="SSF55073">
    <property type="entry name" value="Nucleotide cyclase"/>
    <property type="match status" value="1"/>
</dbReference>
<name>A0A1Q9AQY0_9HYPH</name>
<evidence type="ECO:0000256" key="1">
    <source>
        <dbReference type="ARBA" id="ARBA00012528"/>
    </source>
</evidence>
<evidence type="ECO:0000313" key="6">
    <source>
        <dbReference type="EMBL" id="OLP57843.1"/>
    </source>
</evidence>
<proteinExistence type="predicted"/>
<comment type="caution">
    <text evidence="6">The sequence shown here is derived from an EMBL/GenBank/DDBJ whole genome shotgun (WGS) entry which is preliminary data.</text>
</comment>
<dbReference type="Gene3D" id="6.10.340.10">
    <property type="match status" value="1"/>
</dbReference>
<dbReference type="Gene3D" id="3.30.70.270">
    <property type="match status" value="1"/>
</dbReference>
<evidence type="ECO:0000259" key="5">
    <source>
        <dbReference type="PROSITE" id="PS50887"/>
    </source>
</evidence>
<dbReference type="GO" id="GO:0016020">
    <property type="term" value="C:membrane"/>
    <property type="evidence" value="ECO:0007669"/>
    <property type="project" value="InterPro"/>
</dbReference>
<dbReference type="PANTHER" id="PTHR45138:SF9">
    <property type="entry name" value="DIGUANYLATE CYCLASE DGCM-RELATED"/>
    <property type="match status" value="1"/>
</dbReference>
<dbReference type="Proteomes" id="UP000186364">
    <property type="component" value="Unassembled WGS sequence"/>
</dbReference>
<dbReference type="InterPro" id="IPR029787">
    <property type="entry name" value="Nucleotide_cyclase"/>
</dbReference>
<keyword evidence="3" id="KW-1133">Transmembrane helix</keyword>